<organism evidence="1">
    <name type="scientific">freshwater metagenome</name>
    <dbReference type="NCBI Taxonomy" id="449393"/>
    <lineage>
        <taxon>unclassified sequences</taxon>
        <taxon>metagenomes</taxon>
        <taxon>ecological metagenomes</taxon>
    </lineage>
</organism>
<proteinExistence type="predicted"/>
<sequence>MLGLAVLAGGGIFGRMRGQRAHDAFTPLVETNGPVHDPHSLQ</sequence>
<reference evidence="1" key="1">
    <citation type="submission" date="2020-05" db="EMBL/GenBank/DDBJ databases">
        <authorList>
            <person name="Chiriac C."/>
            <person name="Salcher M."/>
            <person name="Ghai R."/>
            <person name="Kavagutti S V."/>
        </authorList>
    </citation>
    <scope>NUCLEOTIDE SEQUENCE</scope>
</reference>
<evidence type="ECO:0000313" key="1">
    <source>
        <dbReference type="EMBL" id="CAB4932995.1"/>
    </source>
</evidence>
<dbReference type="EMBL" id="CAFBNB010000136">
    <property type="protein sequence ID" value="CAB4932995.1"/>
    <property type="molecule type" value="Genomic_DNA"/>
</dbReference>
<protein>
    <submittedName>
        <fullName evidence="1">Unannotated protein</fullName>
    </submittedName>
</protein>
<gene>
    <name evidence="1" type="ORF">UFOPK3720_00810</name>
</gene>
<name>A0A6J7IQI9_9ZZZZ</name>
<dbReference type="AlphaFoldDB" id="A0A6J7IQI9"/>
<accession>A0A6J7IQI9</accession>